<dbReference type="PROSITE" id="PS00513">
    <property type="entry name" value="ADENYLOSUCCIN_SYN_2"/>
    <property type="match status" value="1"/>
</dbReference>
<feature type="active site" description="Proton donor" evidence="8">
    <location>
        <position position="45"/>
    </location>
</feature>
<keyword evidence="7 8" id="KW-0342">GTP-binding</keyword>
<comment type="subcellular location">
    <subcellularLocation>
        <location evidence="8">Cytoplasm</location>
    </subcellularLocation>
</comment>
<dbReference type="FunFam" id="3.90.170.10:FF:000001">
    <property type="entry name" value="Adenylosuccinate synthetase"/>
    <property type="match status" value="1"/>
</dbReference>
<feature type="binding site" evidence="8">
    <location>
        <position position="146"/>
    </location>
    <ligand>
        <name>IMP</name>
        <dbReference type="ChEBI" id="CHEBI:58053"/>
        <note>ligand shared between dimeric partners</note>
    </ligand>
</feature>
<dbReference type="GO" id="GO:0005525">
    <property type="term" value="F:GTP binding"/>
    <property type="evidence" value="ECO:0007669"/>
    <property type="project" value="UniProtKB-UniRule"/>
</dbReference>
<dbReference type="GO" id="GO:0000287">
    <property type="term" value="F:magnesium ion binding"/>
    <property type="evidence" value="ECO:0007669"/>
    <property type="project" value="UniProtKB-UniRule"/>
</dbReference>
<feature type="binding site" description="in other chain" evidence="8">
    <location>
        <begin position="42"/>
        <end position="45"/>
    </location>
    <ligand>
        <name>IMP</name>
        <dbReference type="ChEBI" id="CHEBI:58053"/>
        <note>ligand shared between dimeric partners</note>
    </ligand>
</feature>
<dbReference type="UniPathway" id="UPA00075">
    <property type="reaction ID" value="UER00335"/>
</dbReference>
<evidence type="ECO:0000256" key="1">
    <source>
        <dbReference type="ARBA" id="ARBA00011738"/>
    </source>
</evidence>
<feature type="binding site" description="in other chain" evidence="8">
    <location>
        <begin position="17"/>
        <end position="20"/>
    </location>
    <ligand>
        <name>IMP</name>
        <dbReference type="ChEBI" id="CHEBI:58053"/>
        <note>ligand shared between dimeric partners</note>
    </ligand>
</feature>
<feature type="binding site" description="in other chain" evidence="8">
    <location>
        <position position="307"/>
    </location>
    <ligand>
        <name>IMP</name>
        <dbReference type="ChEBI" id="CHEBI:58053"/>
        <note>ligand shared between dimeric partners</note>
    </ligand>
</feature>
<evidence type="ECO:0000256" key="10">
    <source>
        <dbReference type="RuleBase" id="RU000520"/>
    </source>
</evidence>
<keyword evidence="12" id="KW-1185">Reference proteome</keyword>
<dbReference type="SMART" id="SM00788">
    <property type="entry name" value="Adenylsucc_synt"/>
    <property type="match status" value="1"/>
</dbReference>
<evidence type="ECO:0000256" key="6">
    <source>
        <dbReference type="ARBA" id="ARBA00022842"/>
    </source>
</evidence>
<keyword evidence="5 8" id="KW-0658">Purine biosynthesis</keyword>
<evidence type="ECO:0000256" key="8">
    <source>
        <dbReference type="HAMAP-Rule" id="MF_00011"/>
    </source>
</evidence>
<keyword evidence="6 8" id="KW-0460">Magnesium</keyword>
<feature type="binding site" evidence="8">
    <location>
        <position position="17"/>
    </location>
    <ligand>
        <name>Mg(2+)</name>
        <dbReference type="ChEBI" id="CHEBI:18420"/>
    </ligand>
</feature>
<dbReference type="RefSeq" id="WP_022770409.1">
    <property type="nucleotide sequence ID" value="NC_022575.1"/>
</dbReference>
<dbReference type="KEGG" id="mpv:PRV_02635"/>
<dbReference type="InterPro" id="IPR042109">
    <property type="entry name" value="Adenylosuccinate_synth_dom1"/>
</dbReference>
<feature type="binding site" description="in other chain" evidence="8">
    <location>
        <position position="132"/>
    </location>
    <ligand>
        <name>IMP</name>
        <dbReference type="ChEBI" id="CHEBI:58053"/>
        <note>ligand shared between dimeric partners</note>
    </ligand>
</feature>
<feature type="binding site" evidence="8">
    <location>
        <begin position="44"/>
        <end position="46"/>
    </location>
    <ligand>
        <name>GTP</name>
        <dbReference type="ChEBI" id="CHEBI:37565"/>
    </ligand>
</feature>
<dbReference type="PANTHER" id="PTHR11846">
    <property type="entry name" value="ADENYLOSUCCINATE SYNTHETASE"/>
    <property type="match status" value="1"/>
</dbReference>
<dbReference type="GO" id="GO:0004019">
    <property type="term" value="F:adenylosuccinate synthase activity"/>
    <property type="evidence" value="ECO:0007669"/>
    <property type="project" value="UniProtKB-UniRule"/>
</dbReference>
<dbReference type="PATRIC" id="fig|1403316.3.peg.496"/>
<dbReference type="Proteomes" id="UP000017119">
    <property type="component" value="Chromosome"/>
</dbReference>
<evidence type="ECO:0000256" key="4">
    <source>
        <dbReference type="ARBA" id="ARBA00022741"/>
    </source>
</evidence>
<evidence type="ECO:0000313" key="11">
    <source>
        <dbReference type="EMBL" id="AGX89257.1"/>
    </source>
</evidence>
<keyword evidence="8" id="KW-0963">Cytoplasm</keyword>
<comment type="function">
    <text evidence="8">Plays an important role in the de novo pathway of purine nucleotide biosynthesis. Catalyzes the first committed step in the biosynthesis of AMP from IMP.</text>
</comment>
<protein>
    <recommendedName>
        <fullName evidence="8 10">Adenylosuccinate synthetase</fullName>
        <shortName evidence="8">AMPSase</shortName>
        <shortName evidence="8">AdSS</shortName>
        <ecNumber evidence="8 10">6.3.4.4</ecNumber>
    </recommendedName>
    <alternativeName>
        <fullName evidence="8">IMP--aspartate ligase</fullName>
    </alternativeName>
</protein>
<dbReference type="STRING" id="1403316.PRV_02635"/>
<comment type="similarity">
    <text evidence="8 10">Belongs to the adenylosuccinate synthetase family.</text>
</comment>
<proteinExistence type="inferred from homology"/>
<dbReference type="Pfam" id="PF00709">
    <property type="entry name" value="Adenylsucc_synt"/>
    <property type="match status" value="1"/>
</dbReference>
<accession>U5NCV2</accession>
<comment type="cofactor">
    <cofactor evidence="8">
        <name>Mg(2+)</name>
        <dbReference type="ChEBI" id="CHEBI:18420"/>
    </cofactor>
    <text evidence="8">Binds 1 Mg(2+) ion per subunit.</text>
</comment>
<dbReference type="PROSITE" id="PS01266">
    <property type="entry name" value="ADENYLOSUCCIN_SYN_1"/>
    <property type="match status" value="1"/>
</dbReference>
<dbReference type="InterPro" id="IPR027417">
    <property type="entry name" value="P-loop_NTPase"/>
</dbReference>
<feature type="binding site" description="in other chain" evidence="8">
    <location>
        <position position="226"/>
    </location>
    <ligand>
        <name>IMP</name>
        <dbReference type="ChEBI" id="CHEBI:58053"/>
        <note>ligand shared between dimeric partners</note>
    </ligand>
</feature>
<dbReference type="NCBIfam" id="NF002223">
    <property type="entry name" value="PRK01117.1"/>
    <property type="match status" value="1"/>
</dbReference>
<dbReference type="InterPro" id="IPR042111">
    <property type="entry name" value="Adenylosuccinate_synth_dom3"/>
</dbReference>
<dbReference type="FunFam" id="1.10.300.10:FF:000001">
    <property type="entry name" value="Adenylosuccinate synthetase"/>
    <property type="match status" value="1"/>
</dbReference>
<dbReference type="SUPFAM" id="SSF52540">
    <property type="entry name" value="P-loop containing nucleoside triphosphate hydrolases"/>
    <property type="match status" value="1"/>
</dbReference>
<dbReference type="Gene3D" id="3.90.170.10">
    <property type="entry name" value="Adenylosuccinate Synthetase, subunit A, domain 3"/>
    <property type="match status" value="1"/>
</dbReference>
<dbReference type="InterPro" id="IPR033128">
    <property type="entry name" value="Adenylosuccin_syn_Lys_AS"/>
</dbReference>
<evidence type="ECO:0000256" key="3">
    <source>
        <dbReference type="ARBA" id="ARBA00022723"/>
    </source>
</evidence>
<name>U5NCV2_9MOLU</name>
<feature type="binding site" description="in other chain" evidence="8">
    <location>
        <position position="241"/>
    </location>
    <ligand>
        <name>IMP</name>
        <dbReference type="ChEBI" id="CHEBI:58053"/>
        <note>ligand shared between dimeric partners</note>
    </ligand>
</feature>
<evidence type="ECO:0000256" key="9">
    <source>
        <dbReference type="PROSITE-ProRule" id="PRU10134"/>
    </source>
</evidence>
<dbReference type="GO" id="GO:0046040">
    <property type="term" value="P:IMP metabolic process"/>
    <property type="evidence" value="ECO:0007669"/>
    <property type="project" value="TreeGrafter"/>
</dbReference>
<dbReference type="AlphaFoldDB" id="U5NCV2"/>
<comment type="subunit">
    <text evidence="1 8">Homodimer.</text>
</comment>
<evidence type="ECO:0000256" key="7">
    <source>
        <dbReference type="ARBA" id="ARBA00023134"/>
    </source>
</evidence>
<organism evidence="11 12">
    <name type="scientific">Mycoplasma parvum str. Indiana</name>
    <dbReference type="NCBI Taxonomy" id="1403316"/>
    <lineage>
        <taxon>Bacteria</taxon>
        <taxon>Bacillati</taxon>
        <taxon>Mycoplasmatota</taxon>
        <taxon>Mollicutes</taxon>
        <taxon>Mycoplasmataceae</taxon>
        <taxon>Mycoplasma</taxon>
    </lineage>
</organism>
<gene>
    <name evidence="8" type="primary">purA</name>
    <name evidence="11" type="ORF">PRV_02635</name>
</gene>
<dbReference type="NCBIfam" id="TIGR00184">
    <property type="entry name" value="purA"/>
    <property type="match status" value="1"/>
</dbReference>
<keyword evidence="3 8" id="KW-0479">Metal-binding</keyword>
<comment type="catalytic activity">
    <reaction evidence="8 10">
        <text>IMP + L-aspartate + GTP = N(6)-(1,2-dicarboxyethyl)-AMP + GDP + phosphate + 2 H(+)</text>
        <dbReference type="Rhea" id="RHEA:15753"/>
        <dbReference type="ChEBI" id="CHEBI:15378"/>
        <dbReference type="ChEBI" id="CHEBI:29991"/>
        <dbReference type="ChEBI" id="CHEBI:37565"/>
        <dbReference type="ChEBI" id="CHEBI:43474"/>
        <dbReference type="ChEBI" id="CHEBI:57567"/>
        <dbReference type="ChEBI" id="CHEBI:58053"/>
        <dbReference type="ChEBI" id="CHEBI:58189"/>
        <dbReference type="EC" id="6.3.4.4"/>
    </reaction>
</comment>
<feature type="binding site" evidence="8">
    <location>
        <begin position="419"/>
        <end position="421"/>
    </location>
    <ligand>
        <name>GTP</name>
        <dbReference type="ChEBI" id="CHEBI:37565"/>
    </ligand>
</feature>
<keyword evidence="2 8" id="KW-0436">Ligase</keyword>
<reference evidence="11 12" key="1">
    <citation type="journal article" date="2013" name="Genome Announc.">
        <title>Genome Sequence of Mycoplasma parvum (Formerly Eperythrozoon parvum), a Diminutive Hemoplasma of the Pig.</title>
        <authorList>
            <person name="do Nascimento N.C."/>
            <person name="Dos Santos A.P."/>
            <person name="Chu Y."/>
            <person name="Guimaraes A.M."/>
            <person name="Pagliaro A."/>
            <person name="Messick J.B."/>
        </authorList>
    </citation>
    <scope>NUCLEOTIDE SEQUENCE [LARGE SCALE GENOMIC DNA]</scope>
    <source>
        <strain evidence="11 12">Indiana</strain>
    </source>
</reference>
<dbReference type="GO" id="GO:0005737">
    <property type="term" value="C:cytoplasm"/>
    <property type="evidence" value="ECO:0007669"/>
    <property type="project" value="UniProtKB-SubCell"/>
</dbReference>
<dbReference type="CDD" id="cd03108">
    <property type="entry name" value="AdSS"/>
    <property type="match status" value="1"/>
</dbReference>
<dbReference type="Gene3D" id="3.40.440.10">
    <property type="entry name" value="Adenylosuccinate Synthetase, subunit A, domain 1"/>
    <property type="match status" value="1"/>
</dbReference>
<dbReference type="EMBL" id="CP006771">
    <property type="protein sequence ID" value="AGX89257.1"/>
    <property type="molecule type" value="Genomic_DNA"/>
</dbReference>
<feature type="binding site" evidence="8">
    <location>
        <begin position="335"/>
        <end position="337"/>
    </location>
    <ligand>
        <name>GTP</name>
        <dbReference type="ChEBI" id="CHEBI:37565"/>
    </ligand>
</feature>
<dbReference type="InterPro" id="IPR042110">
    <property type="entry name" value="Adenylosuccinate_synth_dom2"/>
</dbReference>
<feature type="binding site" evidence="8">
    <location>
        <position position="44"/>
    </location>
    <ligand>
        <name>Mg(2+)</name>
        <dbReference type="ChEBI" id="CHEBI:18420"/>
    </ligand>
</feature>
<feature type="active site" evidence="9">
    <location>
        <position position="143"/>
    </location>
</feature>
<dbReference type="HAMAP" id="MF_00011">
    <property type="entry name" value="Adenylosucc_synth"/>
    <property type="match status" value="1"/>
</dbReference>
<dbReference type="PANTHER" id="PTHR11846:SF0">
    <property type="entry name" value="ADENYLOSUCCINATE SYNTHETASE"/>
    <property type="match status" value="1"/>
</dbReference>
<feature type="active site" description="Proton acceptor" evidence="8">
    <location>
        <position position="17"/>
    </location>
</feature>
<comment type="pathway">
    <text evidence="8 10">Purine metabolism; AMP biosynthesis via de novo pathway; AMP from IMP: step 1/2.</text>
</comment>
<keyword evidence="4 8" id="KW-0547">Nucleotide-binding</keyword>
<feature type="binding site" evidence="8">
    <location>
        <position position="309"/>
    </location>
    <ligand>
        <name>GTP</name>
        <dbReference type="ChEBI" id="CHEBI:37565"/>
    </ligand>
</feature>
<feature type="binding site" evidence="8">
    <location>
        <begin position="16"/>
        <end position="22"/>
    </location>
    <ligand>
        <name>GTP</name>
        <dbReference type="ChEBI" id="CHEBI:37565"/>
    </ligand>
</feature>
<dbReference type="Gene3D" id="1.10.300.10">
    <property type="entry name" value="Adenylosuccinate Synthetase, subunit A, domain 2"/>
    <property type="match status" value="1"/>
</dbReference>
<feature type="binding site" evidence="8">
    <location>
        <begin position="303"/>
        <end position="309"/>
    </location>
    <ligand>
        <name>substrate</name>
    </ligand>
</feature>
<evidence type="ECO:0000256" key="2">
    <source>
        <dbReference type="ARBA" id="ARBA00022598"/>
    </source>
</evidence>
<dbReference type="InterPro" id="IPR018220">
    <property type="entry name" value="Adenylosuccin_syn_GTP-bd"/>
</dbReference>
<dbReference type="InterPro" id="IPR001114">
    <property type="entry name" value="Adenylosuccinate_synthetase"/>
</dbReference>
<dbReference type="GO" id="GO:0044208">
    <property type="term" value="P:'de novo' AMP biosynthetic process"/>
    <property type="evidence" value="ECO:0007669"/>
    <property type="project" value="UniProtKB-UniRule"/>
</dbReference>
<evidence type="ECO:0000256" key="5">
    <source>
        <dbReference type="ARBA" id="ARBA00022755"/>
    </source>
</evidence>
<sequence>MNREGNIVVVIGLQFGDEGKGKIVDLLSSSFDYVVRYQGGDNAGHTVYHNGKKCVLRSIPSGIFNSSAIIAPGVVVNPALLLEEIESIEKIKGESLKGKLFISNQANVIFDFHIEWDKLCEKLRGNSKIGSTLKGIGPAYADKNARIGMKLIDLFDIEKLNRKLSLNLQLKNPIFEKNGFSPFLPQEVSQKYNKLIQLLKPYLIDYYSFITEKRKEKVSFLLEGSQGLLLDIDLGTYPFVTSSNIASAFTHGAYFSPKTIQKIIGVVKVYTTRVGEGLLLTELSDDEQELVEIIRERGHEYGSNTARARRIGWLDLNALKYSIQVIGIDEIILTLVDVFNGFEKIKVCVGYQDLNGRELLFPEANYLAEKNEIKLNYKEFKAWKEDYSKIKKYEDFSLEFKDFVSFIENYLNIKVSIISFGKHKEESIFIK</sequence>
<evidence type="ECO:0000313" key="12">
    <source>
        <dbReference type="Proteomes" id="UP000017119"/>
    </source>
</evidence>
<dbReference type="HOGENOM" id="CLU_029848_0_0_14"/>
<dbReference type="EC" id="6.3.4.4" evidence="8 10"/>